<name>A0AAV0UD12_9STRA</name>
<dbReference type="EMBL" id="CANTFK010000943">
    <property type="protein sequence ID" value="CAI5733740.1"/>
    <property type="molecule type" value="Genomic_DNA"/>
</dbReference>
<proteinExistence type="predicted"/>
<evidence type="ECO:0000256" key="1">
    <source>
        <dbReference type="SAM" id="MobiDB-lite"/>
    </source>
</evidence>
<dbReference type="AlphaFoldDB" id="A0AAV0UD12"/>
<protein>
    <recommendedName>
        <fullName evidence="7">RxLR effector protein</fullName>
    </recommendedName>
</protein>
<reference evidence="3 5" key="1">
    <citation type="submission" date="2021-11" db="EMBL/GenBank/DDBJ databases">
        <authorList>
            <person name="Islam A."/>
            <person name="Islam S."/>
            <person name="Flora M.S."/>
            <person name="Rahman M."/>
            <person name="Ziaur R.M."/>
            <person name="Epstein J.H."/>
            <person name="Hassan M."/>
            <person name="Klassen M."/>
            <person name="Woodard K."/>
            <person name="Webb A."/>
            <person name="Webby R.J."/>
            <person name="El Zowalaty M.E."/>
        </authorList>
    </citation>
    <scope>NUCLEOTIDE SEQUENCE [LARGE SCALE GENOMIC DNA]</scope>
    <source>
        <strain evidence="3">Pf1</strain>
    </source>
</reference>
<dbReference type="Proteomes" id="UP001157938">
    <property type="component" value="Unassembled WGS sequence"/>
</dbReference>
<feature type="region of interest" description="Disordered" evidence="1">
    <location>
        <begin position="113"/>
        <end position="135"/>
    </location>
</feature>
<evidence type="ECO:0008006" key="7">
    <source>
        <dbReference type="Google" id="ProtNLM"/>
    </source>
</evidence>
<keyword evidence="2" id="KW-0732">Signal</keyword>
<evidence type="ECO:0000313" key="6">
    <source>
        <dbReference type="Proteomes" id="UP001159659"/>
    </source>
</evidence>
<organism evidence="4 6">
    <name type="scientific">Peronospora farinosa</name>
    <dbReference type="NCBI Taxonomy" id="134698"/>
    <lineage>
        <taxon>Eukaryota</taxon>
        <taxon>Sar</taxon>
        <taxon>Stramenopiles</taxon>
        <taxon>Oomycota</taxon>
        <taxon>Peronosporomycetes</taxon>
        <taxon>Peronosporales</taxon>
        <taxon>Peronosporaceae</taxon>
        <taxon>Peronospora</taxon>
    </lineage>
</organism>
<evidence type="ECO:0000313" key="4">
    <source>
        <dbReference type="EMBL" id="CAI5733740.1"/>
    </source>
</evidence>
<dbReference type="Proteomes" id="UP001159659">
    <property type="component" value="Unassembled WGS sequence"/>
</dbReference>
<sequence length="282" mass="31628">MAVKSNIAQFAYAKALIVFALAAWLAASGTAAESRPEDARHSSQALSAAHTPVLIKRMLRSQEVMTMADHTSISEERVIFSEIDISLDQILAKIKETIQGWWKRLRQLMKRTPTETPEITESGTGNPEIAESGTIKSEIFERNPDSFESGTIKPEESESWARLVQLIHTEPSKETAEIFKMLDHEISDVSLVYMIYKTIESAKSDKTSEVMVDLRNAQFKKWLKQEATPEGVKSMLQAATKSDSPARKIFDRIAKDYDKLYGKVKVGVEDPSTSDETMKLNL</sequence>
<evidence type="ECO:0000313" key="5">
    <source>
        <dbReference type="Proteomes" id="UP001157938"/>
    </source>
</evidence>
<gene>
    <name evidence="3" type="ORF">PFR001_LOCUS6713</name>
    <name evidence="4" type="ORF">PFR002_LOCUS7274</name>
</gene>
<evidence type="ECO:0000256" key="2">
    <source>
        <dbReference type="SAM" id="SignalP"/>
    </source>
</evidence>
<comment type="caution">
    <text evidence="4">The sequence shown here is derived from an EMBL/GenBank/DDBJ whole genome shotgun (WGS) entry which is preliminary data.</text>
</comment>
<keyword evidence="5" id="KW-1185">Reference proteome</keyword>
<feature type="compositionally biased region" description="Polar residues" evidence="1">
    <location>
        <begin position="114"/>
        <end position="125"/>
    </location>
</feature>
<evidence type="ECO:0000313" key="3">
    <source>
        <dbReference type="EMBL" id="CAH0491452.1"/>
    </source>
</evidence>
<accession>A0AAV0UD12</accession>
<feature type="chain" id="PRO_5043740394" description="RxLR effector protein" evidence="2">
    <location>
        <begin position="32"/>
        <end position="282"/>
    </location>
</feature>
<feature type="signal peptide" evidence="2">
    <location>
        <begin position="1"/>
        <end position="31"/>
    </location>
</feature>
<reference evidence="4" key="2">
    <citation type="submission" date="2022-12" db="EMBL/GenBank/DDBJ databases">
        <authorList>
            <person name="Webb A."/>
        </authorList>
    </citation>
    <scope>NUCLEOTIDE SEQUENCE</scope>
    <source>
        <strain evidence="4">Pf2</strain>
    </source>
</reference>
<dbReference type="EMBL" id="CAKLBC010001345">
    <property type="protein sequence ID" value="CAH0491452.1"/>
    <property type="molecule type" value="Genomic_DNA"/>
</dbReference>